<evidence type="ECO:0000313" key="4">
    <source>
        <dbReference type="RefSeq" id="XP_024935757.1"/>
    </source>
</evidence>
<feature type="region of interest" description="Disordered" evidence="2">
    <location>
        <begin position="449"/>
        <end position="473"/>
    </location>
</feature>
<evidence type="ECO:0000256" key="2">
    <source>
        <dbReference type="SAM" id="MobiDB-lite"/>
    </source>
</evidence>
<feature type="compositionally biased region" description="Basic and acidic residues" evidence="2">
    <location>
        <begin position="67"/>
        <end position="101"/>
    </location>
</feature>
<keyword evidence="1" id="KW-0175">Coiled coil</keyword>
<sequence>MMLRKKESQGDMSMDGKSKSVVECDSVNGIQGDKYLLSPIEEETESVISSRATSVDYSDSEVDDEDYSRTSRTDASREEESMRIERQGIQDCGDRKVEVLKKPPGTTSDTGENRKQSLRAQEDDESLRTVMECLKQRVTDSENEIINLRRELNLEKAKSREFALQCQKENNSNPLRIDLESWKDEFINRSKCEISRWQQNERKRLDREISRITELLSQKITRTFKRSLKDWHAEESKKTSELIQKERNRQEIDAERTKKSYERLQRHLENLERRNKKSYVTFRKQIDNCESRLKDEIVDLHEKNFEKFKNEVKHWNPERRNTCYQLSLPKTDKSESNINFEKSSKDDRSIAKENLFSKLLECVDRNDLRRIEENLKMEIEINRKDQSKRMNEKICELWIAFEEFTHNFTLNRHYSNETQNVANDPMFLDSDSIYSETFCDIGTKSSNKSNAIDTSTDTNIKEDPTNLTTSKSNPGFFGKNSLVNLPIVPQVRDDKLKKK</sequence>
<feature type="coiled-coil region" evidence="1">
    <location>
        <begin position="247"/>
        <end position="281"/>
    </location>
</feature>
<proteinExistence type="predicted"/>
<feature type="compositionally biased region" description="Polar residues" evidence="2">
    <location>
        <begin position="449"/>
        <end position="458"/>
    </location>
</feature>
<evidence type="ECO:0000256" key="1">
    <source>
        <dbReference type="SAM" id="Coils"/>
    </source>
</evidence>
<feature type="compositionally biased region" description="Basic and acidic residues" evidence="2">
    <location>
        <begin position="1"/>
        <end position="22"/>
    </location>
</feature>
<accession>A0AAJ7R7G9</accession>
<organism evidence="3 4">
    <name type="scientific">Cephus cinctus</name>
    <name type="common">Wheat stem sawfly</name>
    <dbReference type="NCBI Taxonomy" id="211228"/>
    <lineage>
        <taxon>Eukaryota</taxon>
        <taxon>Metazoa</taxon>
        <taxon>Ecdysozoa</taxon>
        <taxon>Arthropoda</taxon>
        <taxon>Hexapoda</taxon>
        <taxon>Insecta</taxon>
        <taxon>Pterygota</taxon>
        <taxon>Neoptera</taxon>
        <taxon>Endopterygota</taxon>
        <taxon>Hymenoptera</taxon>
        <taxon>Cephoidea</taxon>
        <taxon>Cephidae</taxon>
        <taxon>Cephus</taxon>
    </lineage>
</organism>
<feature type="region of interest" description="Disordered" evidence="2">
    <location>
        <begin position="1"/>
        <end position="123"/>
    </location>
</feature>
<name>A0AAJ7R7G9_CEPCN</name>
<reference evidence="4" key="1">
    <citation type="submission" date="2025-08" db="UniProtKB">
        <authorList>
            <consortium name="RefSeq"/>
        </authorList>
    </citation>
    <scope>IDENTIFICATION</scope>
</reference>
<protein>
    <submittedName>
        <fullName evidence="4">Uncharacterized protein LOC107274889 isoform X1</fullName>
    </submittedName>
</protein>
<feature type="coiled-coil region" evidence="1">
    <location>
        <begin position="131"/>
        <end position="158"/>
    </location>
</feature>
<dbReference type="GeneID" id="107274889"/>
<dbReference type="RefSeq" id="XP_024935757.1">
    <property type="nucleotide sequence ID" value="XM_025079989.1"/>
</dbReference>
<evidence type="ECO:0000313" key="3">
    <source>
        <dbReference type="Proteomes" id="UP000694920"/>
    </source>
</evidence>
<dbReference type="AlphaFoldDB" id="A0AAJ7R7G9"/>
<dbReference type="KEGG" id="ccin:107274889"/>
<gene>
    <name evidence="4" type="primary">LOC107274889</name>
</gene>
<keyword evidence="3" id="KW-1185">Reference proteome</keyword>
<dbReference type="Proteomes" id="UP000694920">
    <property type="component" value="Unplaced"/>
</dbReference>